<dbReference type="OrthoDB" id="18579at2157"/>
<dbReference type="HOGENOM" id="CLU_140136_0_0_2"/>
<dbReference type="Proteomes" id="UP000001137">
    <property type="component" value="Chromosome"/>
</dbReference>
<dbReference type="eggNOG" id="arCOG01019">
    <property type="taxonomic scope" value="Archaea"/>
</dbReference>
<dbReference type="InterPro" id="IPR018665">
    <property type="entry name" value="DUF2122_RecB-nuclease-rel"/>
</dbReference>
<proteinExistence type="predicted"/>
<dbReference type="RefSeq" id="WP_012185713.1">
    <property type="nucleotide sequence ID" value="NC_009954.1"/>
</dbReference>
<dbReference type="GeneID" id="5709755"/>
<evidence type="ECO:0000313" key="1">
    <source>
        <dbReference type="EMBL" id="ABW01493.1"/>
    </source>
</evidence>
<keyword evidence="2" id="KW-1185">Reference proteome</keyword>
<reference evidence="1 2" key="1">
    <citation type="submission" date="2007-10" db="EMBL/GenBank/DDBJ databases">
        <title>Complete sequence of Caldivirga maquilingensis IC-167.</title>
        <authorList>
            <consortium name="US DOE Joint Genome Institute"/>
            <person name="Copeland A."/>
            <person name="Lucas S."/>
            <person name="Lapidus A."/>
            <person name="Barry K."/>
            <person name="Glavina del Rio T."/>
            <person name="Dalin E."/>
            <person name="Tice H."/>
            <person name="Pitluck S."/>
            <person name="Saunders E."/>
            <person name="Brettin T."/>
            <person name="Bruce D."/>
            <person name="Detter J.C."/>
            <person name="Han C."/>
            <person name="Schmutz J."/>
            <person name="Larimer F."/>
            <person name="Land M."/>
            <person name="Hauser L."/>
            <person name="Kyrpides N."/>
            <person name="Ivanova N."/>
            <person name="Biddle J.F."/>
            <person name="Zhang Z."/>
            <person name="Fitz-Gibbon S.T."/>
            <person name="Lowe T.M."/>
            <person name="Saltikov C."/>
            <person name="House C.H."/>
            <person name="Richardson P."/>
        </authorList>
    </citation>
    <scope>NUCLEOTIDE SEQUENCE [LARGE SCALE GENOMIC DNA]</scope>
    <source>
        <strain evidence="2">ATCC 700844 / DSM 13496 / JCM 10307 / IC-167</strain>
    </source>
</reference>
<accession>A8MCI7</accession>
<dbReference type="AlphaFoldDB" id="A8MCI7"/>
<dbReference type="KEGG" id="cma:Cmaq_0653"/>
<name>A8MCI7_CALMQ</name>
<gene>
    <name evidence="1" type="ordered locus">Cmaq_0653</name>
</gene>
<sequence>MRELIVLIDNVSSVARVVEFAKVAYGFGVKNLVLTHVYGSAAQQGVPEAFKIALKYSSSLVVLPTIKDAVDLFKPDNILVIRRPGPQVKPLTEFMNINGRVMLAVDGSDQDIRIEGSNVNYVTSITRDVGNLGQLAIALCLLMSECPSFT</sequence>
<dbReference type="Pfam" id="PF09895">
    <property type="entry name" value="DUF2122"/>
    <property type="match status" value="1"/>
</dbReference>
<evidence type="ECO:0000313" key="2">
    <source>
        <dbReference type="Proteomes" id="UP000001137"/>
    </source>
</evidence>
<dbReference type="EMBL" id="CP000852">
    <property type="protein sequence ID" value="ABW01493.1"/>
    <property type="molecule type" value="Genomic_DNA"/>
</dbReference>
<protein>
    <submittedName>
        <fullName evidence="1">Uncharacterized protein</fullName>
    </submittedName>
</protein>
<organism evidence="1 2">
    <name type="scientific">Caldivirga maquilingensis (strain ATCC 700844 / DSM 13496 / JCM 10307 / IC-167)</name>
    <dbReference type="NCBI Taxonomy" id="397948"/>
    <lineage>
        <taxon>Archaea</taxon>
        <taxon>Thermoproteota</taxon>
        <taxon>Thermoprotei</taxon>
        <taxon>Thermoproteales</taxon>
        <taxon>Thermoproteaceae</taxon>
        <taxon>Caldivirga</taxon>
    </lineage>
</organism>